<dbReference type="Pfam" id="PF06859">
    <property type="entry name" value="Bin3"/>
    <property type="match status" value="1"/>
</dbReference>
<organism evidence="9 10">
    <name type="scientific">Leucosporidium creatinivorum</name>
    <dbReference type="NCBI Taxonomy" id="106004"/>
    <lineage>
        <taxon>Eukaryota</taxon>
        <taxon>Fungi</taxon>
        <taxon>Dikarya</taxon>
        <taxon>Basidiomycota</taxon>
        <taxon>Pucciniomycotina</taxon>
        <taxon>Microbotryomycetes</taxon>
        <taxon>Leucosporidiales</taxon>
        <taxon>Leucosporidium</taxon>
    </lineage>
</organism>
<dbReference type="FunCoup" id="A0A1Y2FWH6">
    <property type="interactions" value="16"/>
</dbReference>
<dbReference type="AlphaFoldDB" id="A0A1Y2FWH6"/>
<dbReference type="InterPro" id="IPR010675">
    <property type="entry name" value="Bin3_C"/>
</dbReference>
<dbReference type="STRING" id="106004.A0A1Y2FWH6"/>
<dbReference type="Gene3D" id="3.40.50.150">
    <property type="entry name" value="Vaccinia Virus protein VP39"/>
    <property type="match status" value="1"/>
</dbReference>
<keyword evidence="2 6" id="KW-0489">Methyltransferase</keyword>
<evidence type="ECO:0000256" key="2">
    <source>
        <dbReference type="ARBA" id="ARBA00022603"/>
    </source>
</evidence>
<dbReference type="Proteomes" id="UP000193467">
    <property type="component" value="Unassembled WGS sequence"/>
</dbReference>
<evidence type="ECO:0000256" key="5">
    <source>
        <dbReference type="PROSITE-ProRule" id="PRU00848"/>
    </source>
</evidence>
<evidence type="ECO:0000313" key="9">
    <source>
        <dbReference type="EMBL" id="ORY88344.1"/>
    </source>
</evidence>
<name>A0A1Y2FWH6_9BASI</name>
<dbReference type="GO" id="GO:0032259">
    <property type="term" value="P:methylation"/>
    <property type="evidence" value="ECO:0007669"/>
    <property type="project" value="UniProtKB-KW"/>
</dbReference>
<comment type="similarity">
    <text evidence="1 6">Belongs to the methyltransferase superfamily.</text>
</comment>
<keyword evidence="10" id="KW-1185">Reference proteome</keyword>
<evidence type="ECO:0000256" key="3">
    <source>
        <dbReference type="ARBA" id="ARBA00022679"/>
    </source>
</evidence>
<dbReference type="InterPro" id="IPR039772">
    <property type="entry name" value="Bin3-like"/>
</dbReference>
<keyword evidence="4 5" id="KW-0949">S-adenosyl-L-methionine</keyword>
<dbReference type="GO" id="GO:0008171">
    <property type="term" value="F:O-methyltransferase activity"/>
    <property type="evidence" value="ECO:0007669"/>
    <property type="project" value="UniProtKB-UniRule"/>
</dbReference>
<evidence type="ECO:0000313" key="10">
    <source>
        <dbReference type="Proteomes" id="UP000193467"/>
    </source>
</evidence>
<evidence type="ECO:0000256" key="6">
    <source>
        <dbReference type="RuleBase" id="RU367087"/>
    </source>
</evidence>
<dbReference type="PANTHER" id="PTHR12315">
    <property type="entry name" value="BICOID-INTERACTING PROTEIN RELATED"/>
    <property type="match status" value="1"/>
</dbReference>
<dbReference type="PROSITE" id="PS51515">
    <property type="entry name" value="BIN3_SAM"/>
    <property type="match status" value="1"/>
</dbReference>
<dbReference type="EMBL" id="MCGR01000011">
    <property type="protein sequence ID" value="ORY88344.1"/>
    <property type="molecule type" value="Genomic_DNA"/>
</dbReference>
<evidence type="ECO:0000256" key="1">
    <source>
        <dbReference type="ARBA" id="ARBA00008361"/>
    </source>
</evidence>
<dbReference type="SUPFAM" id="SSF53335">
    <property type="entry name" value="S-adenosyl-L-methionine-dependent methyltransferases"/>
    <property type="match status" value="1"/>
</dbReference>
<proteinExistence type="inferred from homology"/>
<reference evidence="9 10" key="1">
    <citation type="submission" date="2016-07" db="EMBL/GenBank/DDBJ databases">
        <title>Pervasive Adenine N6-methylation of Active Genes in Fungi.</title>
        <authorList>
            <consortium name="DOE Joint Genome Institute"/>
            <person name="Mondo S.J."/>
            <person name="Dannebaum R.O."/>
            <person name="Kuo R.C."/>
            <person name="Labutti K."/>
            <person name="Haridas S."/>
            <person name="Kuo A."/>
            <person name="Salamov A."/>
            <person name="Ahrendt S.R."/>
            <person name="Lipzen A."/>
            <person name="Sullivan W."/>
            <person name="Andreopoulos W.B."/>
            <person name="Clum A."/>
            <person name="Lindquist E."/>
            <person name="Daum C."/>
            <person name="Ramamoorthy G.K."/>
            <person name="Gryganskyi A."/>
            <person name="Culley D."/>
            <person name="Magnuson J.K."/>
            <person name="James T.Y."/>
            <person name="O'Malley M.A."/>
            <person name="Stajich J.E."/>
            <person name="Spatafora J.W."/>
            <person name="Visel A."/>
            <person name="Grigoriev I.V."/>
        </authorList>
    </citation>
    <scope>NUCLEOTIDE SEQUENCE [LARGE SCALE GENOMIC DNA]</scope>
    <source>
        <strain evidence="9 10">62-1032</strain>
    </source>
</reference>
<dbReference type="CDD" id="cd02440">
    <property type="entry name" value="AdoMet_MTases"/>
    <property type="match status" value="1"/>
</dbReference>
<dbReference type="EC" id="2.1.1.-" evidence="6"/>
<dbReference type="OrthoDB" id="540004at2759"/>
<evidence type="ECO:0000256" key="4">
    <source>
        <dbReference type="ARBA" id="ARBA00022691"/>
    </source>
</evidence>
<dbReference type="InterPro" id="IPR024160">
    <property type="entry name" value="BIN3_SAM-bd_dom"/>
</dbReference>
<evidence type="ECO:0000256" key="7">
    <source>
        <dbReference type="SAM" id="MobiDB-lite"/>
    </source>
</evidence>
<feature type="domain" description="Bin3-type SAM" evidence="8">
    <location>
        <begin position="82"/>
        <end position="372"/>
    </location>
</feature>
<evidence type="ECO:0000259" key="8">
    <source>
        <dbReference type="PROSITE" id="PS51515"/>
    </source>
</evidence>
<accession>A0A1Y2FWH6</accession>
<dbReference type="Pfam" id="PF13649">
    <property type="entry name" value="Methyltransf_25"/>
    <property type="match status" value="1"/>
</dbReference>
<keyword evidence="3 6" id="KW-0808">Transferase</keyword>
<dbReference type="GO" id="GO:0040031">
    <property type="term" value="P:snRNA modification"/>
    <property type="evidence" value="ECO:0007669"/>
    <property type="project" value="TreeGrafter"/>
</dbReference>
<comment type="caution">
    <text evidence="9">The sequence shown here is derived from an EMBL/GenBank/DDBJ whole genome shotgun (WGS) entry which is preliminary data.</text>
</comment>
<dbReference type="PANTHER" id="PTHR12315:SF0">
    <property type="entry name" value="7SK SNRNA METHYLPHOSPHATE CAPPING ENZYME"/>
    <property type="match status" value="1"/>
</dbReference>
<dbReference type="InParanoid" id="A0A1Y2FWH6"/>
<gene>
    <name evidence="9" type="ORF">BCR35DRAFT_289231</name>
</gene>
<dbReference type="GO" id="GO:0017069">
    <property type="term" value="F:snRNA binding"/>
    <property type="evidence" value="ECO:0007669"/>
    <property type="project" value="TreeGrafter"/>
</dbReference>
<dbReference type="InterPro" id="IPR029063">
    <property type="entry name" value="SAM-dependent_MTases_sf"/>
</dbReference>
<sequence>MSFQPLPYAKRQKVKGESPNLCPPPARQPHLYEPTSSSSNSQRQQQHHSQHSHSNHDRPRTSLHGNFVGYYTRRRQDLSTLDPRLALLPPSALQDKKVLDVGCNSGLVAVEMAQRMGAARVVGVDIDEELVRLAKRTADLAWSRQAPLPHLDPSAPSTSLQRDVPPHASSTSSSAPAPPPSSSLNHFPLALPRMFGYLPAPSSLLTSYHEVPEIETVGLTRRGKRKVMPVEVRTFPENLRFRTADWVNEEIDYDKRGYDVIVAFSITKWIHLHGLNAGLHLFFTRCYQSLLPGGRLILEPQPFTTYAKSARLSDELKANYEQLKKEGAWKCEEGDFERVLLQEIGFEKVEKLGETGEKGFRRAVEVYHKREGSWL</sequence>
<dbReference type="InterPro" id="IPR041698">
    <property type="entry name" value="Methyltransf_25"/>
</dbReference>
<protein>
    <recommendedName>
        <fullName evidence="6">RNA methyltransferase</fullName>
        <ecNumber evidence="6">2.1.1.-</ecNumber>
    </recommendedName>
</protein>
<feature type="compositionally biased region" description="Low complexity" evidence="7">
    <location>
        <begin position="166"/>
        <end position="175"/>
    </location>
</feature>
<dbReference type="GO" id="GO:0008173">
    <property type="term" value="F:RNA methyltransferase activity"/>
    <property type="evidence" value="ECO:0007669"/>
    <property type="project" value="UniProtKB-UniRule"/>
</dbReference>
<feature type="region of interest" description="Disordered" evidence="7">
    <location>
        <begin position="147"/>
        <end position="182"/>
    </location>
</feature>
<feature type="region of interest" description="Disordered" evidence="7">
    <location>
        <begin position="1"/>
        <end position="64"/>
    </location>
</feature>